<dbReference type="InterPro" id="IPR011577">
    <property type="entry name" value="Cyt_b561_bac/Ni-Hgenase"/>
</dbReference>
<comment type="caution">
    <text evidence="8">The sequence shown here is derived from an EMBL/GenBank/DDBJ whole genome shotgun (WGS) entry which is preliminary data.</text>
</comment>
<dbReference type="SUPFAM" id="SSF81342">
    <property type="entry name" value="Transmembrane di-heme cytochromes"/>
    <property type="match status" value="1"/>
</dbReference>
<feature type="transmembrane region" description="Helical" evidence="6">
    <location>
        <begin position="52"/>
        <end position="71"/>
    </location>
</feature>
<feature type="transmembrane region" description="Helical" evidence="6">
    <location>
        <begin position="187"/>
        <end position="208"/>
    </location>
</feature>
<name>A0ABU7XCU2_9HYPH</name>
<evidence type="ECO:0000313" key="9">
    <source>
        <dbReference type="Proteomes" id="UP001350748"/>
    </source>
</evidence>
<organism evidence="8 9">
    <name type="scientific">Methylocystis borbori</name>
    <dbReference type="NCBI Taxonomy" id="3118750"/>
    <lineage>
        <taxon>Bacteria</taxon>
        <taxon>Pseudomonadati</taxon>
        <taxon>Pseudomonadota</taxon>
        <taxon>Alphaproteobacteria</taxon>
        <taxon>Hyphomicrobiales</taxon>
        <taxon>Methylocystaceae</taxon>
        <taxon>Methylocystis</taxon>
    </lineage>
</organism>
<keyword evidence="9" id="KW-1185">Reference proteome</keyword>
<reference evidence="8 9" key="1">
    <citation type="submission" date="2024-02" db="EMBL/GenBank/DDBJ databases">
        <authorList>
            <person name="Grouzdev D."/>
        </authorList>
    </citation>
    <scope>NUCLEOTIDE SEQUENCE [LARGE SCALE GENOMIC DNA]</scope>
    <source>
        <strain evidence="8 9">9N</strain>
    </source>
</reference>
<feature type="transmembrane region" description="Helical" evidence="6">
    <location>
        <begin position="136"/>
        <end position="157"/>
    </location>
</feature>
<keyword evidence="2" id="KW-1003">Cell membrane</keyword>
<evidence type="ECO:0000256" key="3">
    <source>
        <dbReference type="ARBA" id="ARBA00022692"/>
    </source>
</evidence>
<evidence type="ECO:0000259" key="7">
    <source>
        <dbReference type="Pfam" id="PF01292"/>
    </source>
</evidence>
<evidence type="ECO:0000256" key="2">
    <source>
        <dbReference type="ARBA" id="ARBA00022475"/>
    </source>
</evidence>
<evidence type="ECO:0000313" key="8">
    <source>
        <dbReference type="EMBL" id="MEF3365209.1"/>
    </source>
</evidence>
<protein>
    <submittedName>
        <fullName evidence="8">Cytochrome b/b6 domain-containing protein</fullName>
    </submittedName>
</protein>
<dbReference type="Pfam" id="PF01292">
    <property type="entry name" value="Ni_hydr_CYTB"/>
    <property type="match status" value="1"/>
</dbReference>
<feature type="domain" description="Cytochrome b561 bacterial/Ni-hydrogenase" evidence="7">
    <location>
        <begin position="45"/>
        <end position="220"/>
    </location>
</feature>
<keyword evidence="4 6" id="KW-1133">Transmembrane helix</keyword>
<evidence type="ECO:0000256" key="4">
    <source>
        <dbReference type="ARBA" id="ARBA00022989"/>
    </source>
</evidence>
<dbReference type="EMBL" id="JAZHYN010000003">
    <property type="protein sequence ID" value="MEF3365209.1"/>
    <property type="molecule type" value="Genomic_DNA"/>
</dbReference>
<dbReference type="Gene3D" id="1.20.950.20">
    <property type="entry name" value="Transmembrane di-heme cytochromes, Chain C"/>
    <property type="match status" value="1"/>
</dbReference>
<dbReference type="PANTHER" id="PTHR30485">
    <property type="entry name" value="NI/FE-HYDROGENASE 1 B-TYPE CYTOCHROME SUBUNIT"/>
    <property type="match status" value="1"/>
</dbReference>
<dbReference type="InterPro" id="IPR016174">
    <property type="entry name" value="Di-haem_cyt_TM"/>
</dbReference>
<gene>
    <name evidence="8" type="ORF">V3H18_01540</name>
</gene>
<accession>A0ABU7XCU2</accession>
<keyword evidence="3 6" id="KW-0812">Transmembrane</keyword>
<feature type="transmembrane region" description="Helical" evidence="6">
    <location>
        <begin position="77"/>
        <end position="98"/>
    </location>
</feature>
<evidence type="ECO:0000256" key="5">
    <source>
        <dbReference type="ARBA" id="ARBA00023136"/>
    </source>
</evidence>
<evidence type="ECO:0000256" key="1">
    <source>
        <dbReference type="ARBA" id="ARBA00004651"/>
    </source>
</evidence>
<keyword evidence="5 6" id="KW-0472">Membrane</keyword>
<evidence type="ECO:0000256" key="6">
    <source>
        <dbReference type="SAM" id="Phobius"/>
    </source>
</evidence>
<dbReference type="RefSeq" id="WP_332080112.1">
    <property type="nucleotide sequence ID" value="NZ_JAZHYN010000003.1"/>
</dbReference>
<proteinExistence type="predicted"/>
<dbReference type="InterPro" id="IPR051542">
    <property type="entry name" value="Hydrogenase_cytochrome"/>
</dbReference>
<feature type="transmembrane region" description="Helical" evidence="6">
    <location>
        <begin position="239"/>
        <end position="259"/>
    </location>
</feature>
<comment type="subcellular location">
    <subcellularLocation>
        <location evidence="1">Cell membrane</location>
        <topology evidence="1">Multi-pass membrane protein</topology>
    </subcellularLocation>
</comment>
<dbReference type="PANTHER" id="PTHR30485:SF2">
    <property type="entry name" value="BLL0597 PROTEIN"/>
    <property type="match status" value="1"/>
</dbReference>
<dbReference type="Proteomes" id="UP001350748">
    <property type="component" value="Unassembled WGS sequence"/>
</dbReference>
<sequence length="269" mass="29152">MAPRATRAGLFEDRQGRAMTTLENDRLSSAAQSSAPAAPGRKAKVWDWPTRFFHWSLAASFIGAFVTNKLGASYFVYHLWFGYAVIVLVIFRVIWGFVGTRHARFHNFVRGPRSVLRYLSAVGRGLRTRYAGHNPLGALMALALLFTLGVQAALGLFGDDEIFNAGPLAGLVSKETSLALTSLHRKIFYVIAAAVGVHIVAVLVHVTIKGEPLIRAMVTGHKPTHLVGAEDAIVSSKSWLAIFLLLAISAAFALALHFVPQADAGLSDY</sequence>